<dbReference type="Pfam" id="PF00497">
    <property type="entry name" value="SBP_bac_3"/>
    <property type="match status" value="1"/>
</dbReference>
<dbReference type="AlphaFoldDB" id="A0A9D1XTY5"/>
<dbReference type="Gene3D" id="3.40.190.10">
    <property type="entry name" value="Periplasmic binding protein-like II"/>
    <property type="match status" value="2"/>
</dbReference>
<dbReference type="EMBL" id="DXEN01000088">
    <property type="protein sequence ID" value="HIX87305.1"/>
    <property type="molecule type" value="Genomic_DNA"/>
</dbReference>
<feature type="domain" description="Solute-binding protein family 3/N-terminal" evidence="2">
    <location>
        <begin position="48"/>
        <end position="275"/>
    </location>
</feature>
<dbReference type="SUPFAM" id="SSF53850">
    <property type="entry name" value="Periplasmic binding protein-like II"/>
    <property type="match status" value="1"/>
</dbReference>
<comment type="caution">
    <text evidence="3">The sequence shown here is derived from an EMBL/GenBank/DDBJ whole genome shotgun (WGS) entry which is preliminary data.</text>
</comment>
<protein>
    <submittedName>
        <fullName evidence="3">Transporter substrate-binding domain-containing protein</fullName>
    </submittedName>
</protein>
<sequence length="275" mass="31342">MRKSRKLALLYTTALAVVLIAMMLLRPRSSQEKPTGPRDFPEIQSEGILRVVTEYSPSGYYVSGDTLRGFQYELCRAIARLSGLEVRTHLEMSLTQSFEGLADNTYDIIARNIPVTTEARANYLFTDPIVLNKQILVQRTAKANLGIEPIRDQLDLAGKTLYVSKDSPALLRLRNLGHEIGDTIYVVEDSLYADEQLMIMVAKGDIDYAVCDRRIAQQLQEKLPEVDIQTDISFTQLQSWAVRESSPILLDSLNSWLRQLRDNGEYDLIYQRYYP</sequence>
<reference evidence="3" key="2">
    <citation type="submission" date="2021-04" db="EMBL/GenBank/DDBJ databases">
        <authorList>
            <person name="Gilroy R."/>
        </authorList>
    </citation>
    <scope>NUCLEOTIDE SEQUENCE</scope>
    <source>
        <strain evidence="3">ChiHecec2B26-12326</strain>
    </source>
</reference>
<evidence type="ECO:0000259" key="2">
    <source>
        <dbReference type="SMART" id="SM00062"/>
    </source>
</evidence>
<gene>
    <name evidence="3" type="ORF">H9848_11985</name>
</gene>
<evidence type="ECO:0000313" key="4">
    <source>
        <dbReference type="Proteomes" id="UP000823847"/>
    </source>
</evidence>
<keyword evidence="1" id="KW-0732">Signal</keyword>
<evidence type="ECO:0000313" key="3">
    <source>
        <dbReference type="EMBL" id="HIX87305.1"/>
    </source>
</evidence>
<dbReference type="Proteomes" id="UP000823847">
    <property type="component" value="Unassembled WGS sequence"/>
</dbReference>
<organism evidence="3 4">
    <name type="scientific">Candidatus Parabacteroides intestinigallinarum</name>
    <dbReference type="NCBI Taxonomy" id="2838722"/>
    <lineage>
        <taxon>Bacteria</taxon>
        <taxon>Pseudomonadati</taxon>
        <taxon>Bacteroidota</taxon>
        <taxon>Bacteroidia</taxon>
        <taxon>Bacteroidales</taxon>
        <taxon>Tannerellaceae</taxon>
        <taxon>Parabacteroides</taxon>
    </lineage>
</organism>
<dbReference type="CDD" id="cd01009">
    <property type="entry name" value="PBP2_YfhD_N"/>
    <property type="match status" value="1"/>
</dbReference>
<reference evidence="3" key="1">
    <citation type="journal article" date="2021" name="PeerJ">
        <title>Extensive microbial diversity within the chicken gut microbiome revealed by metagenomics and culture.</title>
        <authorList>
            <person name="Gilroy R."/>
            <person name="Ravi A."/>
            <person name="Getino M."/>
            <person name="Pursley I."/>
            <person name="Horton D.L."/>
            <person name="Alikhan N.F."/>
            <person name="Baker D."/>
            <person name="Gharbi K."/>
            <person name="Hall N."/>
            <person name="Watson M."/>
            <person name="Adriaenssens E.M."/>
            <person name="Foster-Nyarko E."/>
            <person name="Jarju S."/>
            <person name="Secka A."/>
            <person name="Antonio M."/>
            <person name="Oren A."/>
            <person name="Chaudhuri R.R."/>
            <person name="La Ragione R."/>
            <person name="Hildebrand F."/>
            <person name="Pallen M.J."/>
        </authorList>
    </citation>
    <scope>NUCLEOTIDE SEQUENCE</scope>
    <source>
        <strain evidence="3">ChiHecec2B26-12326</strain>
    </source>
</reference>
<name>A0A9D1XTY5_9BACT</name>
<proteinExistence type="predicted"/>
<dbReference type="PANTHER" id="PTHR35936:SF19">
    <property type="entry name" value="AMINO-ACID-BINDING PROTEIN YXEM-RELATED"/>
    <property type="match status" value="1"/>
</dbReference>
<dbReference type="PANTHER" id="PTHR35936">
    <property type="entry name" value="MEMBRANE-BOUND LYTIC MUREIN TRANSGLYCOSYLASE F"/>
    <property type="match status" value="1"/>
</dbReference>
<dbReference type="SMART" id="SM00062">
    <property type="entry name" value="PBPb"/>
    <property type="match status" value="1"/>
</dbReference>
<evidence type="ECO:0000256" key="1">
    <source>
        <dbReference type="ARBA" id="ARBA00022729"/>
    </source>
</evidence>
<dbReference type="InterPro" id="IPR001638">
    <property type="entry name" value="Solute-binding_3/MltF_N"/>
</dbReference>
<accession>A0A9D1XTY5</accession>